<reference evidence="1" key="1">
    <citation type="submission" date="2016-01" db="EMBL/GenBank/DDBJ databases">
        <authorList>
            <person name="Regsiter A."/>
            <person name="william w."/>
        </authorList>
    </citation>
    <scope>NUCLEOTIDE SEQUENCE</scope>
    <source>
        <strain evidence="1">NCPPB 1641</strain>
    </source>
</reference>
<evidence type="ECO:0000313" key="1">
    <source>
        <dbReference type="EMBL" id="CVI64065.1"/>
    </source>
</evidence>
<name>A0A1S7UB76_9HYPH</name>
<organism evidence="1 2">
    <name type="scientific">Agrobacterium deltaense NCPPB 1641</name>
    <dbReference type="NCBI Taxonomy" id="1183425"/>
    <lineage>
        <taxon>Bacteria</taxon>
        <taxon>Pseudomonadati</taxon>
        <taxon>Pseudomonadota</taxon>
        <taxon>Alphaproteobacteria</taxon>
        <taxon>Hyphomicrobiales</taxon>
        <taxon>Rhizobiaceae</taxon>
        <taxon>Rhizobium/Agrobacterium group</taxon>
        <taxon>Agrobacterium</taxon>
    </lineage>
</organism>
<accession>A0A1S7UB76</accession>
<dbReference type="Proteomes" id="UP000192140">
    <property type="component" value="Unassembled WGS sequence"/>
</dbReference>
<keyword evidence="2" id="KW-1185">Reference proteome</keyword>
<dbReference type="AlphaFoldDB" id="A0A1S7UB76"/>
<gene>
    <name evidence="1" type="ORF">AGR7A_pAt30113</name>
</gene>
<proteinExistence type="predicted"/>
<sequence>MPCLAIPARSSRPIATVGELADYEGIIVSAGTCFGTVASHAKFLRPDRGLWSPSAMH</sequence>
<comment type="caution">
    <text evidence="1">The sequence shown here is derived from an EMBL/GenBank/DDBJ whole genome shotgun (WGS) entry which is preliminary data.</text>
</comment>
<dbReference type="EMBL" id="FCNP01000050">
    <property type="protein sequence ID" value="CVI64065.1"/>
    <property type="molecule type" value="Genomic_DNA"/>
</dbReference>
<evidence type="ECO:0000313" key="2">
    <source>
        <dbReference type="Proteomes" id="UP000192140"/>
    </source>
</evidence>
<protein>
    <submittedName>
        <fullName evidence="1">Flavoprotein wrbA trp repressor-binding protein</fullName>
    </submittedName>
</protein>